<dbReference type="Proteomes" id="UP001220610">
    <property type="component" value="Chromosome"/>
</dbReference>
<proteinExistence type="predicted"/>
<evidence type="ECO:0000313" key="3">
    <source>
        <dbReference type="Proteomes" id="UP001220610"/>
    </source>
</evidence>
<accession>A0AAJ5WWM5</accession>
<organism evidence="2 3">
    <name type="scientific">Candidatus Pseudobacter hemicellulosilyticus</name>
    <dbReference type="NCBI Taxonomy" id="3121375"/>
    <lineage>
        <taxon>Bacteria</taxon>
        <taxon>Pseudomonadati</taxon>
        <taxon>Bacteroidota</taxon>
        <taxon>Chitinophagia</taxon>
        <taxon>Chitinophagales</taxon>
        <taxon>Chitinophagaceae</taxon>
        <taxon>Pseudobacter</taxon>
    </lineage>
</organism>
<evidence type="ECO:0008006" key="4">
    <source>
        <dbReference type="Google" id="ProtNLM"/>
    </source>
</evidence>
<keyword evidence="1" id="KW-0732">Signal</keyword>
<gene>
    <name evidence="2" type="ORF">P0Y53_24785</name>
</gene>
<dbReference type="EMBL" id="CP119311">
    <property type="protein sequence ID" value="WEK35715.1"/>
    <property type="molecule type" value="Genomic_DNA"/>
</dbReference>
<evidence type="ECO:0000256" key="1">
    <source>
        <dbReference type="SAM" id="SignalP"/>
    </source>
</evidence>
<dbReference type="PROSITE" id="PS51257">
    <property type="entry name" value="PROKAR_LIPOPROTEIN"/>
    <property type="match status" value="1"/>
</dbReference>
<evidence type="ECO:0000313" key="2">
    <source>
        <dbReference type="EMBL" id="WEK35715.1"/>
    </source>
</evidence>
<dbReference type="AlphaFoldDB" id="A0AAJ5WWM5"/>
<name>A0AAJ5WWM5_9BACT</name>
<sequence>MKHIPYLALLLTVITFSAACTDKKAQLSKCWFYTYQENAGTRPTGSAADPVLDPTYFINLQKDTRYTSYMGSIDYGEWSVDGKYIVLKNVKGKARRIYVHKIGEKEMALDLEPANEDKSVNYFEGTVSPYKDDINDPFTMENNRWRIPPVKKETAEEIVDRLKNHFRYWEKYFDWGLKTGKNSLDVRSLRGPLKMYGNGFELVPFENWPDEWKACFFDEEDQQAAYDKLLHFMQTERIAWSKTDHKFKMFISAFQQVQQKLR</sequence>
<feature type="signal peptide" evidence="1">
    <location>
        <begin position="1"/>
        <end position="18"/>
    </location>
</feature>
<reference evidence="2" key="1">
    <citation type="submission" date="2023-03" db="EMBL/GenBank/DDBJ databases">
        <title>Andean soil-derived lignocellulolytic bacterial consortium as a source of novel taxa and putative plastic-active enzymes.</title>
        <authorList>
            <person name="Diaz-Garcia L."/>
            <person name="Chuvochina M."/>
            <person name="Feuerriegel G."/>
            <person name="Bunk B."/>
            <person name="Sproer C."/>
            <person name="Streit W.R."/>
            <person name="Rodriguez L.M."/>
            <person name="Overmann J."/>
            <person name="Jimenez D.J."/>
        </authorList>
    </citation>
    <scope>NUCLEOTIDE SEQUENCE</scope>
    <source>
        <strain evidence="2">MAG 7</strain>
    </source>
</reference>
<protein>
    <recommendedName>
        <fullName evidence="4">Lipoprotein</fullName>
    </recommendedName>
</protein>
<feature type="chain" id="PRO_5042566442" description="Lipoprotein" evidence="1">
    <location>
        <begin position="19"/>
        <end position="262"/>
    </location>
</feature>